<evidence type="ECO:0000259" key="1">
    <source>
        <dbReference type="Pfam" id="PF02875"/>
    </source>
</evidence>
<dbReference type="InterPro" id="IPR004101">
    <property type="entry name" value="Mur_ligase_C"/>
</dbReference>
<dbReference type="SUPFAM" id="SSF53623">
    <property type="entry name" value="MurD-like peptide ligases, catalytic domain"/>
    <property type="match status" value="1"/>
</dbReference>
<dbReference type="InterPro" id="IPR036615">
    <property type="entry name" value="Mur_ligase_C_dom_sf"/>
</dbReference>
<proteinExistence type="predicted"/>
<gene>
    <name evidence="3" type="ORF">IPO85_19020</name>
</gene>
<dbReference type="Pfam" id="PF08245">
    <property type="entry name" value="Mur_ligase_M"/>
    <property type="match status" value="1"/>
</dbReference>
<dbReference type="AlphaFoldDB" id="A0A9D7SBF8"/>
<accession>A0A9D7SBF8</accession>
<dbReference type="SUPFAM" id="SSF53244">
    <property type="entry name" value="MurD-like peptide ligases, peptide-binding domain"/>
    <property type="match status" value="1"/>
</dbReference>
<dbReference type="GO" id="GO:0005524">
    <property type="term" value="F:ATP binding"/>
    <property type="evidence" value="ECO:0007669"/>
    <property type="project" value="InterPro"/>
</dbReference>
<feature type="domain" description="Mur ligase C-terminal" evidence="1">
    <location>
        <begin position="226"/>
        <end position="324"/>
    </location>
</feature>
<evidence type="ECO:0000313" key="3">
    <source>
        <dbReference type="EMBL" id="MBK9719565.1"/>
    </source>
</evidence>
<dbReference type="InterPro" id="IPR013221">
    <property type="entry name" value="Mur_ligase_cen"/>
</dbReference>
<dbReference type="Gene3D" id="3.90.190.20">
    <property type="entry name" value="Mur ligase, C-terminal domain"/>
    <property type="match status" value="1"/>
</dbReference>
<organism evidence="3 4">
    <name type="scientific">Candidatus Defluviibacterium haderslevense</name>
    <dbReference type="NCBI Taxonomy" id="2981993"/>
    <lineage>
        <taxon>Bacteria</taxon>
        <taxon>Pseudomonadati</taxon>
        <taxon>Bacteroidota</taxon>
        <taxon>Saprospiria</taxon>
        <taxon>Saprospirales</taxon>
        <taxon>Saprospiraceae</taxon>
        <taxon>Candidatus Defluviibacterium</taxon>
    </lineage>
</organism>
<dbReference type="Proteomes" id="UP000808349">
    <property type="component" value="Unassembled WGS sequence"/>
</dbReference>
<dbReference type="Pfam" id="PF02875">
    <property type="entry name" value="Mur_ligase_C"/>
    <property type="match status" value="1"/>
</dbReference>
<dbReference type="EMBL" id="JADKFW010000021">
    <property type="protein sequence ID" value="MBK9719565.1"/>
    <property type="molecule type" value="Genomic_DNA"/>
</dbReference>
<evidence type="ECO:0000259" key="2">
    <source>
        <dbReference type="Pfam" id="PF08245"/>
    </source>
</evidence>
<reference evidence="3 4" key="1">
    <citation type="submission" date="2020-10" db="EMBL/GenBank/DDBJ databases">
        <title>Connecting structure to function with the recovery of over 1000 high-quality activated sludge metagenome-assembled genomes encoding full-length rRNA genes using long-read sequencing.</title>
        <authorList>
            <person name="Singleton C.M."/>
            <person name="Petriglieri F."/>
            <person name="Kristensen J.M."/>
            <person name="Kirkegaard R.H."/>
            <person name="Michaelsen T.Y."/>
            <person name="Andersen M.H."/>
            <person name="Karst S.M."/>
            <person name="Dueholm M.S."/>
            <person name="Nielsen P.H."/>
            <person name="Albertsen M."/>
        </authorList>
    </citation>
    <scope>NUCLEOTIDE SEQUENCE [LARGE SCALE GENOMIC DNA]</scope>
    <source>
        <strain evidence="3">Ribe_18-Q3-R11-54_BAT3C.373</strain>
    </source>
</reference>
<sequence length="361" mass="39400">MISHIIQQSGIQTGFTTSDGVYVGGRMVEKGDTTGPGSALIVLRDPTVDFAILETARGGILRAGLAFTECDAAVLTNITSDHLGLSDVHTLDDLSKAKGLIVDAVKTNGYAILNLENEYTFQIGQKAKCHVAYFSLDPNHENLKAHIQQGGTSAFVENGFIKIFHQNTTTTLIKTEDIPLTFGGKVPFMIANALAASLTCFTQGFTVEQIANGLKSFFPSVEQTPGRLNIYDFPNFKVMVDFAHNPEGFSGIRDFLSSIDSPNKIGIITGTGDRPDESIIQLGELSAEMFDHIIIHQAKFLRGRSAKDIVELLIQGIQNFNPSCSYEYLADDIEPLQYSIKLEKDSFITALSDVLNDPRID</sequence>
<dbReference type="InterPro" id="IPR036565">
    <property type="entry name" value="Mur-like_cat_sf"/>
</dbReference>
<protein>
    <recommendedName>
        <fullName evidence="5">Cyanophycin synthetase</fullName>
    </recommendedName>
</protein>
<comment type="caution">
    <text evidence="3">The sequence shown here is derived from an EMBL/GenBank/DDBJ whole genome shotgun (WGS) entry which is preliminary data.</text>
</comment>
<dbReference type="GO" id="GO:0016881">
    <property type="term" value="F:acid-amino acid ligase activity"/>
    <property type="evidence" value="ECO:0007669"/>
    <property type="project" value="InterPro"/>
</dbReference>
<evidence type="ECO:0008006" key="5">
    <source>
        <dbReference type="Google" id="ProtNLM"/>
    </source>
</evidence>
<dbReference type="PANTHER" id="PTHR23135">
    <property type="entry name" value="MUR LIGASE FAMILY MEMBER"/>
    <property type="match status" value="1"/>
</dbReference>
<feature type="domain" description="Mur ligase central" evidence="2">
    <location>
        <begin position="1"/>
        <end position="198"/>
    </location>
</feature>
<evidence type="ECO:0000313" key="4">
    <source>
        <dbReference type="Proteomes" id="UP000808349"/>
    </source>
</evidence>
<dbReference type="PANTHER" id="PTHR23135:SF18">
    <property type="entry name" value="CYANOPHYCIN SYNTHETASE"/>
    <property type="match status" value="1"/>
</dbReference>
<dbReference type="Gene3D" id="3.40.1190.10">
    <property type="entry name" value="Mur-like, catalytic domain"/>
    <property type="match status" value="1"/>
</dbReference>
<name>A0A9D7SBF8_9BACT</name>